<evidence type="ECO:0000313" key="2">
    <source>
        <dbReference type="EMBL" id="HIR04444.1"/>
    </source>
</evidence>
<protein>
    <submittedName>
        <fullName evidence="2">Uncharacterized protein</fullName>
    </submittedName>
</protein>
<comment type="caution">
    <text evidence="2">The sequence shown here is derived from an EMBL/GenBank/DDBJ whole genome shotgun (WGS) entry which is preliminary data.</text>
</comment>
<feature type="region of interest" description="Disordered" evidence="1">
    <location>
        <begin position="1"/>
        <end position="21"/>
    </location>
</feature>
<dbReference type="EMBL" id="DVGC01000001">
    <property type="protein sequence ID" value="HIR04444.1"/>
    <property type="molecule type" value="Genomic_DNA"/>
</dbReference>
<dbReference type="AlphaFoldDB" id="A0A9D1A1U8"/>
<proteinExistence type="predicted"/>
<evidence type="ECO:0000313" key="3">
    <source>
        <dbReference type="Proteomes" id="UP000824250"/>
    </source>
</evidence>
<accession>A0A9D1A1U8</accession>
<gene>
    <name evidence="2" type="ORF">IAB28_00515</name>
</gene>
<organism evidence="2 3">
    <name type="scientific">Candidatus Copromonas faecavium</name>
    <name type="common">nom. illeg.</name>
    <dbReference type="NCBI Taxonomy" id="2840740"/>
    <lineage>
        <taxon>Bacteria</taxon>
        <taxon>Bacillati</taxon>
        <taxon>Bacillota</taxon>
        <taxon>Clostridia</taxon>
        <taxon>Lachnospirales</taxon>
        <taxon>Lachnospiraceae</taxon>
        <taxon>Candidatus Copromonas (nom. illeg.)</taxon>
    </lineage>
</organism>
<sequence>MGGFAAVSKLPPNAQQEEAKGRRYPVACKTWFTSEGEVLPLSFKFKDDNGELQMVKHLTVKWSEDRNYSGIPSKEFLCEAVIGGFLREFRMIFDTGSCEWKLVI</sequence>
<reference evidence="2" key="1">
    <citation type="submission" date="2020-10" db="EMBL/GenBank/DDBJ databases">
        <authorList>
            <person name="Gilroy R."/>
        </authorList>
    </citation>
    <scope>NUCLEOTIDE SEQUENCE</scope>
    <source>
        <strain evidence="2">CHK180-2868</strain>
    </source>
</reference>
<name>A0A9D1A1U8_9FIRM</name>
<evidence type="ECO:0000256" key="1">
    <source>
        <dbReference type="SAM" id="MobiDB-lite"/>
    </source>
</evidence>
<dbReference type="Proteomes" id="UP000824250">
    <property type="component" value="Unassembled WGS sequence"/>
</dbReference>
<reference evidence="2" key="2">
    <citation type="journal article" date="2021" name="PeerJ">
        <title>Extensive microbial diversity within the chicken gut microbiome revealed by metagenomics and culture.</title>
        <authorList>
            <person name="Gilroy R."/>
            <person name="Ravi A."/>
            <person name="Getino M."/>
            <person name="Pursley I."/>
            <person name="Horton D.L."/>
            <person name="Alikhan N.F."/>
            <person name="Baker D."/>
            <person name="Gharbi K."/>
            <person name="Hall N."/>
            <person name="Watson M."/>
            <person name="Adriaenssens E.M."/>
            <person name="Foster-Nyarko E."/>
            <person name="Jarju S."/>
            <person name="Secka A."/>
            <person name="Antonio M."/>
            <person name="Oren A."/>
            <person name="Chaudhuri R.R."/>
            <person name="La Ragione R."/>
            <person name="Hildebrand F."/>
            <person name="Pallen M.J."/>
        </authorList>
    </citation>
    <scope>NUCLEOTIDE SEQUENCE</scope>
    <source>
        <strain evidence="2">CHK180-2868</strain>
    </source>
</reference>